<name>A0ACB6QBG0_9PLEO</name>
<sequence>MSAKAVDVYSYISLPGYSVQFVVSHESITHTQADNFSCHHLEIESLNISGTSDAITQFKWTVYNPNGGAIASKYNDIHLANGKLETGKIASPETEPPIKISDVIITSCIYSAGPGNAGLTNRHQCSITITSISNRHWMKSVAPPGSTAAQLPFSRFVLPSPHDCGMNSLQTCESILAVADLDMVHQLKNFIPNANQFKDTPDQFLLDHLREIVYGTAITQKESIATMLALGARYFELRPAKLLPFFQKASNLPNAYYFHHSLIPGISFRDFLSEVVGFLDEERMEIVVLHVRYDNIVAECERPSMSEVFDMLDSTCEKVKNPPLRWEDGTCFSRSIDEFRQLGIRLIVLFEAEKYDSYNPKAYATLTPTPILECFEAMTTEGQESTDLTVLQCQATSQAIGEVMIESIRNSKAAGSCLMSTKARNDMVLLPWIKENLEKKLRAERLCVVMDDWVDAGLVDVCVQISRRRLGVGG</sequence>
<protein>
    <submittedName>
        <fullName evidence="1">PLC-like phosphodiesterase</fullName>
    </submittedName>
</protein>
<gene>
    <name evidence="1" type="ORF">BDR25DRAFT_307275</name>
</gene>
<dbReference type="Proteomes" id="UP000799755">
    <property type="component" value="Unassembled WGS sequence"/>
</dbReference>
<evidence type="ECO:0000313" key="1">
    <source>
        <dbReference type="EMBL" id="KAF2464259.1"/>
    </source>
</evidence>
<evidence type="ECO:0000313" key="2">
    <source>
        <dbReference type="Proteomes" id="UP000799755"/>
    </source>
</evidence>
<dbReference type="EMBL" id="MU003538">
    <property type="protein sequence ID" value="KAF2464259.1"/>
    <property type="molecule type" value="Genomic_DNA"/>
</dbReference>
<organism evidence="1 2">
    <name type="scientific">Lindgomyces ingoldianus</name>
    <dbReference type="NCBI Taxonomy" id="673940"/>
    <lineage>
        <taxon>Eukaryota</taxon>
        <taxon>Fungi</taxon>
        <taxon>Dikarya</taxon>
        <taxon>Ascomycota</taxon>
        <taxon>Pezizomycotina</taxon>
        <taxon>Dothideomycetes</taxon>
        <taxon>Pleosporomycetidae</taxon>
        <taxon>Pleosporales</taxon>
        <taxon>Lindgomycetaceae</taxon>
        <taxon>Lindgomyces</taxon>
    </lineage>
</organism>
<reference evidence="1" key="1">
    <citation type="journal article" date="2020" name="Stud. Mycol.">
        <title>101 Dothideomycetes genomes: a test case for predicting lifestyles and emergence of pathogens.</title>
        <authorList>
            <person name="Haridas S."/>
            <person name="Albert R."/>
            <person name="Binder M."/>
            <person name="Bloem J."/>
            <person name="Labutti K."/>
            <person name="Salamov A."/>
            <person name="Andreopoulos B."/>
            <person name="Baker S."/>
            <person name="Barry K."/>
            <person name="Bills G."/>
            <person name="Bluhm B."/>
            <person name="Cannon C."/>
            <person name="Castanera R."/>
            <person name="Culley D."/>
            <person name="Daum C."/>
            <person name="Ezra D."/>
            <person name="Gonzalez J."/>
            <person name="Henrissat B."/>
            <person name="Kuo A."/>
            <person name="Liang C."/>
            <person name="Lipzen A."/>
            <person name="Lutzoni F."/>
            <person name="Magnuson J."/>
            <person name="Mondo S."/>
            <person name="Nolan M."/>
            <person name="Ohm R."/>
            <person name="Pangilinan J."/>
            <person name="Park H.-J."/>
            <person name="Ramirez L."/>
            <person name="Alfaro M."/>
            <person name="Sun H."/>
            <person name="Tritt A."/>
            <person name="Yoshinaga Y."/>
            <person name="Zwiers L.-H."/>
            <person name="Turgeon B."/>
            <person name="Goodwin S."/>
            <person name="Spatafora J."/>
            <person name="Crous P."/>
            <person name="Grigoriev I."/>
        </authorList>
    </citation>
    <scope>NUCLEOTIDE SEQUENCE</scope>
    <source>
        <strain evidence="1">ATCC 200398</strain>
    </source>
</reference>
<keyword evidence="2" id="KW-1185">Reference proteome</keyword>
<accession>A0ACB6QBG0</accession>
<comment type="caution">
    <text evidence="1">The sequence shown here is derived from an EMBL/GenBank/DDBJ whole genome shotgun (WGS) entry which is preliminary data.</text>
</comment>
<proteinExistence type="predicted"/>